<evidence type="ECO:0000313" key="1">
    <source>
        <dbReference type="EMBL" id="QBD83260.1"/>
    </source>
</evidence>
<dbReference type="SUPFAM" id="SSF54909">
    <property type="entry name" value="Dimeric alpha+beta barrel"/>
    <property type="match status" value="1"/>
</dbReference>
<dbReference type="EMBL" id="CP035758">
    <property type="protein sequence ID" value="QBD83260.1"/>
    <property type="molecule type" value="Genomic_DNA"/>
</dbReference>
<gene>
    <name evidence="1" type="ORF">EPA93_47780</name>
</gene>
<proteinExistence type="predicted"/>
<keyword evidence="2" id="KW-1185">Reference proteome</keyword>
<protein>
    <recommendedName>
        <fullName evidence="3">ABM domain-containing protein</fullName>
    </recommendedName>
</protein>
<dbReference type="Proteomes" id="UP000290365">
    <property type="component" value="Chromosome"/>
</dbReference>
<sequence>MFTIISIYRAKAGEEDAIIAMHENWDATHSSLYLSWMLFRNTDSPYDFIDITHFENEESAQAMKHYLDQDEWYPRLLSLLETAPVFTSCRYEWQAAQLQAHPAISFIPPLMPLCTQHSTQASMER</sequence>
<dbReference type="RefSeq" id="WP_129894326.1">
    <property type="nucleotide sequence ID" value="NZ_CP035758.1"/>
</dbReference>
<dbReference type="InterPro" id="IPR011008">
    <property type="entry name" value="Dimeric_a/b-barrel"/>
</dbReference>
<evidence type="ECO:0008006" key="3">
    <source>
        <dbReference type="Google" id="ProtNLM"/>
    </source>
</evidence>
<accession>A0A4P6K5U8</accession>
<dbReference type="AlphaFoldDB" id="A0A4P6K5U8"/>
<reference evidence="1 2" key="1">
    <citation type="submission" date="2019-01" db="EMBL/GenBank/DDBJ databases">
        <title>Ktedonosporobacter rubrisoli SCAWS-G2.</title>
        <authorList>
            <person name="Huang Y."/>
            <person name="Yan B."/>
        </authorList>
    </citation>
    <scope>NUCLEOTIDE SEQUENCE [LARGE SCALE GENOMIC DNA]</scope>
    <source>
        <strain evidence="1 2">SCAWS-G2</strain>
    </source>
</reference>
<organism evidence="1 2">
    <name type="scientific">Ktedonosporobacter rubrisoli</name>
    <dbReference type="NCBI Taxonomy" id="2509675"/>
    <lineage>
        <taxon>Bacteria</taxon>
        <taxon>Bacillati</taxon>
        <taxon>Chloroflexota</taxon>
        <taxon>Ktedonobacteria</taxon>
        <taxon>Ktedonobacterales</taxon>
        <taxon>Ktedonosporobacteraceae</taxon>
        <taxon>Ktedonosporobacter</taxon>
    </lineage>
</organism>
<evidence type="ECO:0000313" key="2">
    <source>
        <dbReference type="Proteomes" id="UP000290365"/>
    </source>
</evidence>
<dbReference type="OrthoDB" id="9968952at2"/>
<dbReference type="KEGG" id="kbs:EPA93_47780"/>
<name>A0A4P6K5U8_KTERU</name>